<evidence type="ECO:0000313" key="1">
    <source>
        <dbReference type="EMBL" id="KAI8553329.1"/>
    </source>
</evidence>
<comment type="caution">
    <text evidence="1">The sequence shown here is derived from an EMBL/GenBank/DDBJ whole genome shotgun (WGS) entry which is preliminary data.</text>
</comment>
<gene>
    <name evidence="1" type="ORF">RHMOL_Rhmol05G0006900</name>
</gene>
<keyword evidence="2" id="KW-1185">Reference proteome</keyword>
<dbReference type="Proteomes" id="UP001062846">
    <property type="component" value="Chromosome 5"/>
</dbReference>
<proteinExistence type="predicted"/>
<sequence length="206" mass="22042">MAGSSSGVPSLPPPRPKSPPEYPDLYGKRRELAKVQMLEREIGFLEGELKFVESLPPASRCCKDIIWRHLLSYVAKAKLDWTCNLPGLLISRWQIRILLFLQVGRFVDLVDSGNGSVEHPVLTSHGCAVLGAPLILKCQAAAAIAAYVTVIHALIVQCQNVGVAPGLARDALTRSHAAAASVALPGVFHAQIAIVDVVALVLNAQS</sequence>
<evidence type="ECO:0000313" key="2">
    <source>
        <dbReference type="Proteomes" id="UP001062846"/>
    </source>
</evidence>
<protein>
    <submittedName>
        <fullName evidence="1">Uncharacterized protein</fullName>
    </submittedName>
</protein>
<accession>A0ACC0NKK0</accession>
<organism evidence="1 2">
    <name type="scientific">Rhododendron molle</name>
    <name type="common">Chinese azalea</name>
    <name type="synonym">Azalea mollis</name>
    <dbReference type="NCBI Taxonomy" id="49168"/>
    <lineage>
        <taxon>Eukaryota</taxon>
        <taxon>Viridiplantae</taxon>
        <taxon>Streptophyta</taxon>
        <taxon>Embryophyta</taxon>
        <taxon>Tracheophyta</taxon>
        <taxon>Spermatophyta</taxon>
        <taxon>Magnoliopsida</taxon>
        <taxon>eudicotyledons</taxon>
        <taxon>Gunneridae</taxon>
        <taxon>Pentapetalae</taxon>
        <taxon>asterids</taxon>
        <taxon>Ericales</taxon>
        <taxon>Ericaceae</taxon>
        <taxon>Ericoideae</taxon>
        <taxon>Rhodoreae</taxon>
        <taxon>Rhododendron</taxon>
    </lineage>
</organism>
<reference evidence="1" key="1">
    <citation type="submission" date="2022-02" db="EMBL/GenBank/DDBJ databases">
        <title>Plant Genome Project.</title>
        <authorList>
            <person name="Zhang R.-G."/>
        </authorList>
    </citation>
    <scope>NUCLEOTIDE SEQUENCE</scope>
    <source>
        <strain evidence="1">AT1</strain>
    </source>
</reference>
<name>A0ACC0NKK0_RHOML</name>
<dbReference type="EMBL" id="CM046392">
    <property type="protein sequence ID" value="KAI8553329.1"/>
    <property type="molecule type" value="Genomic_DNA"/>
</dbReference>